<reference evidence="3" key="2">
    <citation type="journal article" date="2018" name="BMC Genomics">
        <title>Genomic insights into host adaptation between the wheat stripe rust pathogen (Puccinia striiformis f. sp. tritici) and the barley stripe rust pathogen (Puccinia striiformis f. sp. hordei).</title>
        <authorList>
            <person name="Xia C."/>
            <person name="Wang M."/>
            <person name="Yin C."/>
            <person name="Cornejo O.E."/>
            <person name="Hulbert S.H."/>
            <person name="Chen X."/>
        </authorList>
    </citation>
    <scope>NUCLEOTIDE SEQUENCE [LARGE SCALE GENOMIC DNA]</scope>
    <source>
        <strain evidence="3">93TX-2</strain>
    </source>
</reference>
<dbReference type="Proteomes" id="UP000238274">
    <property type="component" value="Unassembled WGS sequence"/>
</dbReference>
<keyword evidence="3" id="KW-1185">Reference proteome</keyword>
<organism evidence="2 3">
    <name type="scientific">Puccinia striiformis</name>
    <dbReference type="NCBI Taxonomy" id="27350"/>
    <lineage>
        <taxon>Eukaryota</taxon>
        <taxon>Fungi</taxon>
        <taxon>Dikarya</taxon>
        <taxon>Basidiomycota</taxon>
        <taxon>Pucciniomycotina</taxon>
        <taxon>Pucciniomycetes</taxon>
        <taxon>Pucciniales</taxon>
        <taxon>Pucciniaceae</taxon>
        <taxon>Puccinia</taxon>
    </lineage>
</organism>
<feature type="transmembrane region" description="Helical" evidence="1">
    <location>
        <begin position="83"/>
        <end position="105"/>
    </location>
</feature>
<evidence type="ECO:0000256" key="1">
    <source>
        <dbReference type="SAM" id="Phobius"/>
    </source>
</evidence>
<sequence length="258" mass="27478">MMHQKKMTSSEPISPPSTTFSGLFQGALLDGLQVSSMVVPGGILLHQIRSGPNNNLPSSTGSSGGSSSSAIIKSTYNYRITHFLRFNGLFTFGFAVIYAALFSSIKASSQSHLFSVNNPAQTRGSSSSKPSTTRINDYSLIGGTLGGLITSTIFWRRSLISLVSLVPGGIGIGIGGGVSTDPLFIPTFTDTTCCLWFVTSCLKNVCGVQELSPKPFLSIDYSLLSSSSLDYIIRVVKAPLILRYQRSPSNLGCSPQKD</sequence>
<dbReference type="AlphaFoldDB" id="A0A2S4VTI0"/>
<keyword evidence="1" id="KW-1133">Transmembrane helix</keyword>
<proteinExistence type="predicted"/>
<accession>A0A2S4VTI0</accession>
<dbReference type="VEuPathDB" id="FungiDB:PSHT_07985"/>
<evidence type="ECO:0000313" key="2">
    <source>
        <dbReference type="EMBL" id="POW12844.1"/>
    </source>
</evidence>
<dbReference type="OrthoDB" id="2505208at2759"/>
<dbReference type="EMBL" id="PKSM01000101">
    <property type="protein sequence ID" value="POW12844.1"/>
    <property type="molecule type" value="Genomic_DNA"/>
</dbReference>
<dbReference type="VEuPathDB" id="FungiDB:PSTT_15949"/>
<feature type="transmembrane region" description="Helical" evidence="1">
    <location>
        <begin position="138"/>
        <end position="155"/>
    </location>
</feature>
<reference evidence="2 3" key="1">
    <citation type="submission" date="2017-12" db="EMBL/GenBank/DDBJ databases">
        <title>Gene loss provides genomic basis for host adaptation in cereal stripe rust fungi.</title>
        <authorList>
            <person name="Xia C."/>
        </authorList>
    </citation>
    <scope>NUCLEOTIDE SEQUENCE [LARGE SCALE GENOMIC DNA]</scope>
    <source>
        <strain evidence="2 3">93TX-2</strain>
    </source>
</reference>
<protein>
    <submittedName>
        <fullName evidence="2">Uncharacterized protein</fullName>
    </submittedName>
</protein>
<gene>
    <name evidence="2" type="ORF">PSHT_07985</name>
</gene>
<evidence type="ECO:0000313" key="3">
    <source>
        <dbReference type="Proteomes" id="UP000238274"/>
    </source>
</evidence>
<keyword evidence="1" id="KW-0472">Membrane</keyword>
<keyword evidence="1" id="KW-0812">Transmembrane</keyword>
<name>A0A2S4VTI0_9BASI</name>
<reference evidence="3" key="3">
    <citation type="journal article" date="2018" name="Mol. Plant Microbe Interact.">
        <title>Genome sequence resources for the wheat stripe rust pathogen (Puccinia striiformis f. sp. tritici) and the barley stripe rust pathogen (Puccinia striiformis f. sp. hordei).</title>
        <authorList>
            <person name="Xia C."/>
            <person name="Wang M."/>
            <person name="Yin C."/>
            <person name="Cornejo O.E."/>
            <person name="Hulbert S.H."/>
            <person name="Chen X."/>
        </authorList>
    </citation>
    <scope>NUCLEOTIDE SEQUENCE [LARGE SCALE GENOMIC DNA]</scope>
    <source>
        <strain evidence="3">93TX-2</strain>
    </source>
</reference>
<comment type="caution">
    <text evidence="2">The sequence shown here is derived from an EMBL/GenBank/DDBJ whole genome shotgun (WGS) entry which is preliminary data.</text>
</comment>